<evidence type="ECO:0000313" key="1">
    <source>
        <dbReference type="EMBL" id="SEH84134.1"/>
    </source>
</evidence>
<dbReference type="EMBL" id="FNWV01000016">
    <property type="protein sequence ID" value="SEH84134.1"/>
    <property type="molecule type" value="Genomic_DNA"/>
</dbReference>
<reference evidence="1 2" key="1">
    <citation type="submission" date="2016-10" db="EMBL/GenBank/DDBJ databases">
        <authorList>
            <person name="de Groot N.N."/>
        </authorList>
    </citation>
    <scope>NUCLEOTIDE SEQUENCE [LARGE SCALE GENOMIC DNA]</scope>
    <source>
        <strain evidence="1 2">YAD2003</strain>
    </source>
</reference>
<organism evidence="1 2">
    <name type="scientific">Ruminococcus flavefaciens</name>
    <dbReference type="NCBI Taxonomy" id="1265"/>
    <lineage>
        <taxon>Bacteria</taxon>
        <taxon>Bacillati</taxon>
        <taxon>Bacillota</taxon>
        <taxon>Clostridia</taxon>
        <taxon>Eubacteriales</taxon>
        <taxon>Oscillospiraceae</taxon>
        <taxon>Ruminococcus</taxon>
    </lineage>
</organism>
<evidence type="ECO:0000313" key="2">
    <source>
        <dbReference type="Proteomes" id="UP000183190"/>
    </source>
</evidence>
<accession>A0A1H6LH88</accession>
<dbReference type="Proteomes" id="UP000183190">
    <property type="component" value="Unassembled WGS sequence"/>
</dbReference>
<proteinExistence type="predicted"/>
<protein>
    <submittedName>
        <fullName evidence="1">Uncharacterized protein</fullName>
    </submittedName>
</protein>
<sequence>MIRRIRKMGIIGAAAIIIISIGLWGDMLWEIISLQIHTHKVKKRRKALYENEFSE</sequence>
<name>A0A1H6LH88_RUMFL</name>
<dbReference type="AlphaFoldDB" id="A0A1H6LH88"/>
<gene>
    <name evidence="1" type="ORF">SAMN02910265_02991</name>
</gene>
<dbReference type="RefSeq" id="WP_175460953.1">
    <property type="nucleotide sequence ID" value="NZ_FNWV01000016.1"/>
</dbReference>